<name>A0A1R4GCC2_9MICO</name>
<accession>A0A1R4GCC2</accession>
<proteinExistence type="predicted"/>
<dbReference type="InterPro" id="IPR027598">
    <property type="entry name" value="Amphi-Trp_dom"/>
</dbReference>
<gene>
    <name evidence="2" type="ORF">CZ674_10820</name>
</gene>
<reference evidence="2 3" key="1">
    <citation type="submission" date="2017-02" db="EMBL/GenBank/DDBJ databases">
        <authorList>
            <person name="Peterson S.W."/>
        </authorList>
    </citation>
    <scope>NUCLEOTIDE SEQUENCE [LARGE SCALE GENOMIC DNA]</scope>
    <source>
        <strain evidence="2 3">LMG 22410</strain>
    </source>
</reference>
<dbReference type="AlphaFoldDB" id="A0A1R4GCC2"/>
<evidence type="ECO:0000313" key="2">
    <source>
        <dbReference type="EMBL" id="SJM65839.1"/>
    </source>
</evidence>
<protein>
    <recommendedName>
        <fullName evidence="1">Amphi-Trp domain-containing protein</fullName>
    </recommendedName>
</protein>
<feature type="domain" description="Amphi-Trp" evidence="1">
    <location>
        <begin position="24"/>
        <end position="98"/>
    </location>
</feature>
<dbReference type="Proteomes" id="UP000195787">
    <property type="component" value="Unassembled WGS sequence"/>
</dbReference>
<keyword evidence="3" id="KW-1185">Reference proteome</keyword>
<evidence type="ECO:0000313" key="3">
    <source>
        <dbReference type="Proteomes" id="UP000195787"/>
    </source>
</evidence>
<dbReference type="Pfam" id="PF20068">
    <property type="entry name" value="Amphi-Trp"/>
    <property type="match status" value="1"/>
</dbReference>
<sequence>MRETGCTRASVHLHATEVGLNAVMSEEIFEHESEQTMSREAAAKRLREIADQLEKHNEISLLAHGRDVTVRVADQVTFEYEVEVESADKNEIEISISW</sequence>
<dbReference type="NCBIfam" id="TIGR04354">
    <property type="entry name" value="amphi-Trp"/>
    <property type="match status" value="1"/>
</dbReference>
<evidence type="ECO:0000259" key="1">
    <source>
        <dbReference type="Pfam" id="PF20068"/>
    </source>
</evidence>
<dbReference type="EMBL" id="FUHU01000043">
    <property type="protein sequence ID" value="SJM65839.1"/>
    <property type="molecule type" value="Genomic_DNA"/>
</dbReference>
<organism evidence="2 3">
    <name type="scientific">Agrococcus casei LMG 22410</name>
    <dbReference type="NCBI Taxonomy" id="1255656"/>
    <lineage>
        <taxon>Bacteria</taxon>
        <taxon>Bacillati</taxon>
        <taxon>Actinomycetota</taxon>
        <taxon>Actinomycetes</taxon>
        <taxon>Micrococcales</taxon>
        <taxon>Microbacteriaceae</taxon>
        <taxon>Agrococcus</taxon>
    </lineage>
</organism>